<comment type="caution">
    <text evidence="2">The sequence shown here is derived from an EMBL/GenBank/DDBJ whole genome shotgun (WGS) entry which is preliminary data.</text>
</comment>
<feature type="domain" description="Transposase InsH N-terminal" evidence="1">
    <location>
        <begin position="20"/>
        <end position="96"/>
    </location>
</feature>
<dbReference type="AlphaFoldDB" id="A0A916JEQ5"/>
<dbReference type="Proteomes" id="UP000680038">
    <property type="component" value="Unassembled WGS sequence"/>
</dbReference>
<name>A0A916JEQ5_9BACT</name>
<dbReference type="EMBL" id="CAJRAF010000002">
    <property type="protein sequence ID" value="CAG5007877.1"/>
    <property type="molecule type" value="Genomic_DNA"/>
</dbReference>
<evidence type="ECO:0000313" key="3">
    <source>
        <dbReference type="Proteomes" id="UP000680038"/>
    </source>
</evidence>
<keyword evidence="3" id="KW-1185">Reference proteome</keyword>
<reference evidence="2" key="1">
    <citation type="submission" date="2021-04" db="EMBL/GenBank/DDBJ databases">
        <authorList>
            <person name="Rodrigo-Torres L."/>
            <person name="Arahal R. D."/>
            <person name="Lucena T."/>
        </authorList>
    </citation>
    <scope>NUCLEOTIDE SEQUENCE</scope>
    <source>
        <strain evidence="2">CECT 9275</strain>
    </source>
</reference>
<organism evidence="2 3">
    <name type="scientific">Dyadobacter helix</name>
    <dbReference type="NCBI Taxonomy" id="2822344"/>
    <lineage>
        <taxon>Bacteria</taxon>
        <taxon>Pseudomonadati</taxon>
        <taxon>Bacteroidota</taxon>
        <taxon>Cytophagia</taxon>
        <taxon>Cytophagales</taxon>
        <taxon>Spirosomataceae</taxon>
        <taxon>Dyadobacter</taxon>
    </lineage>
</organism>
<gene>
    <name evidence="2" type="ORF">DYBT9275_04145</name>
</gene>
<evidence type="ECO:0000313" key="2">
    <source>
        <dbReference type="EMBL" id="CAG5007877.1"/>
    </source>
</evidence>
<evidence type="ECO:0000259" key="1">
    <source>
        <dbReference type="Pfam" id="PF05598"/>
    </source>
</evidence>
<dbReference type="RefSeq" id="WP_215240548.1">
    <property type="nucleotide sequence ID" value="NZ_CAJRAF010000002.1"/>
</dbReference>
<accession>A0A916JEQ5</accession>
<protein>
    <recommendedName>
        <fullName evidence="1">Transposase InsH N-terminal domain-containing protein</fullName>
    </recommendedName>
</protein>
<sequence>MQNTLFSWDSYYSQKWYIFKNTELGRLHDCIDWDNLVELLPKKKTLRGAPSWLPPKGLFGMMFLKHYTGQSDQKLLDRFNTDWAMQLFCGVLLSDNE</sequence>
<proteinExistence type="predicted"/>
<dbReference type="InterPro" id="IPR008490">
    <property type="entry name" value="Transposase_InsH_N"/>
</dbReference>
<dbReference type="Pfam" id="PF05598">
    <property type="entry name" value="DUF772"/>
    <property type="match status" value="1"/>
</dbReference>